<evidence type="ECO:0000313" key="6">
    <source>
        <dbReference type="Proteomes" id="UP000239522"/>
    </source>
</evidence>
<evidence type="ECO:0008006" key="7">
    <source>
        <dbReference type="Google" id="ProtNLM"/>
    </source>
</evidence>
<name>A0A2S7L1Z1_9FLAO</name>
<evidence type="ECO:0000313" key="5">
    <source>
        <dbReference type="EMBL" id="PQB08934.1"/>
    </source>
</evidence>
<dbReference type="Pfam" id="PF22124">
    <property type="entry name" value="Glyco_hydro_95_cat"/>
    <property type="match status" value="1"/>
</dbReference>
<gene>
    <name evidence="5" type="ORF">BST83_00830</name>
</gene>
<dbReference type="SUPFAM" id="SSF48208">
    <property type="entry name" value="Six-hairpin glycosidases"/>
    <property type="match status" value="1"/>
</dbReference>
<dbReference type="GO" id="GO:0005975">
    <property type="term" value="P:carbohydrate metabolic process"/>
    <property type="evidence" value="ECO:0007669"/>
    <property type="project" value="InterPro"/>
</dbReference>
<dbReference type="Gene3D" id="2.70.98.50">
    <property type="entry name" value="putative glycoside hydrolase family protein from bacillus halodurans"/>
    <property type="match status" value="1"/>
</dbReference>
<dbReference type="PANTHER" id="PTHR31084:SF19">
    <property type="entry name" value="GLYCOSYL HYDROLASE FAMILY 95 N-TERMINAL DOMAIN-CONTAINING PROTEIN"/>
    <property type="match status" value="1"/>
</dbReference>
<accession>A0A2S7L1Z1</accession>
<dbReference type="InterPro" id="IPR008928">
    <property type="entry name" value="6-hairpin_glycosidase_sf"/>
</dbReference>
<feature type="domain" description="Glycosyl hydrolase family 95 N-terminal" evidence="2">
    <location>
        <begin position="116"/>
        <end position="276"/>
    </location>
</feature>
<protein>
    <recommendedName>
        <fullName evidence="7">Glycosyl hydrolase family 95 N-terminal domain-containing protein</fullName>
    </recommendedName>
</protein>
<dbReference type="EMBL" id="MQUA01000004">
    <property type="protein sequence ID" value="PQB08934.1"/>
    <property type="molecule type" value="Genomic_DNA"/>
</dbReference>
<dbReference type="AlphaFoldDB" id="A0A2S7L1Z1"/>
<dbReference type="InterPro" id="IPR027414">
    <property type="entry name" value="GH95_N_dom"/>
</dbReference>
<evidence type="ECO:0000259" key="4">
    <source>
        <dbReference type="Pfam" id="PF22124"/>
    </source>
</evidence>
<reference evidence="5 6" key="1">
    <citation type="submission" date="2016-11" db="EMBL/GenBank/DDBJ databases">
        <title>Trade-off between light-utilization and light-protection in marine flavobacteria.</title>
        <authorList>
            <person name="Kumagai Y."/>
        </authorList>
    </citation>
    <scope>NUCLEOTIDE SEQUENCE [LARGE SCALE GENOMIC DNA]</scope>
    <source>
        <strain evidence="5 6">ATCC 700397</strain>
    </source>
</reference>
<evidence type="ECO:0000256" key="1">
    <source>
        <dbReference type="SAM" id="SignalP"/>
    </source>
</evidence>
<feature type="domain" description="Glycosyl hydrolase family 95 N-terminal" evidence="2">
    <location>
        <begin position="46"/>
        <end position="109"/>
    </location>
</feature>
<proteinExistence type="predicted"/>
<dbReference type="PIRSF" id="PIRSF007663">
    <property type="entry name" value="UCP007663"/>
    <property type="match status" value="1"/>
</dbReference>
<evidence type="ECO:0000259" key="3">
    <source>
        <dbReference type="Pfam" id="PF21307"/>
    </source>
</evidence>
<feature type="signal peptide" evidence="1">
    <location>
        <begin position="1"/>
        <end position="29"/>
    </location>
</feature>
<dbReference type="GO" id="GO:0004560">
    <property type="term" value="F:alpha-L-fucosidase activity"/>
    <property type="evidence" value="ECO:0007669"/>
    <property type="project" value="InterPro"/>
</dbReference>
<keyword evidence="6" id="KW-1185">Reference proteome</keyword>
<dbReference type="Pfam" id="PF21307">
    <property type="entry name" value="Glyco_hydro_95_C"/>
    <property type="match status" value="1"/>
</dbReference>
<dbReference type="InterPro" id="IPR049053">
    <property type="entry name" value="AFCA-like_C"/>
</dbReference>
<dbReference type="InterPro" id="IPR012341">
    <property type="entry name" value="6hp_glycosidase-like_sf"/>
</dbReference>
<feature type="domain" description="Glycosyl hydrolase family 95 catalytic" evidence="4">
    <location>
        <begin position="312"/>
        <end position="717"/>
    </location>
</feature>
<dbReference type="Gene3D" id="1.50.10.10">
    <property type="match status" value="1"/>
</dbReference>
<feature type="domain" description="Alpha fucosidase A-like C-terminal" evidence="3">
    <location>
        <begin position="719"/>
        <end position="815"/>
    </location>
</feature>
<dbReference type="Proteomes" id="UP000239522">
    <property type="component" value="Unassembled WGS sequence"/>
</dbReference>
<keyword evidence="1" id="KW-0732">Signal</keyword>
<dbReference type="InterPro" id="IPR054363">
    <property type="entry name" value="GH95_cat"/>
</dbReference>
<dbReference type="PANTHER" id="PTHR31084">
    <property type="entry name" value="ALPHA-L-FUCOSIDASE 2"/>
    <property type="match status" value="1"/>
</dbReference>
<organism evidence="5 6">
    <name type="scientific">Polaribacter filamentus</name>
    <dbReference type="NCBI Taxonomy" id="53483"/>
    <lineage>
        <taxon>Bacteria</taxon>
        <taxon>Pseudomonadati</taxon>
        <taxon>Bacteroidota</taxon>
        <taxon>Flavobacteriia</taxon>
        <taxon>Flavobacteriales</taxon>
        <taxon>Flavobacteriaceae</taxon>
    </lineage>
</organism>
<feature type="chain" id="PRO_5015596555" description="Glycosyl hydrolase family 95 N-terminal domain-containing protein" evidence="1">
    <location>
        <begin position="30"/>
        <end position="818"/>
    </location>
</feature>
<comment type="caution">
    <text evidence="5">The sequence shown here is derived from an EMBL/GenBank/DDBJ whole genome shotgun (WGS) entry which is preliminary data.</text>
</comment>
<dbReference type="InterPro" id="IPR016518">
    <property type="entry name" value="Alpha-L-fucosidase"/>
</dbReference>
<dbReference type="Pfam" id="PF14498">
    <property type="entry name" value="Glyco_hyd_65N_2"/>
    <property type="match status" value="2"/>
</dbReference>
<evidence type="ECO:0000259" key="2">
    <source>
        <dbReference type="Pfam" id="PF14498"/>
    </source>
</evidence>
<sequence>MVTKTKKMFKIIRIIVLISFLSFSKGVISQNNTSQLNATHRTYEIWDDQPAPNRGKDYSRIQARGYPTDSDWEAHSYPIGNGYMGANIFGRTDMERIQITDKTLTNGAPYGHGGLTNFGEVFLEFDHYEVKNYKRSLNLNEAILNVSYEYEGVKYTREYLANYPQNVIAIKLKASKKAKLSLTVSAVVPYLRSADAYNHSGETIENIAKYANTTAQDNLITFAGNVPSFSLNFEGQVKIINEGGKLIANNENGSNEIRIIDANSATILISTGTNYELNEDIFLQDSTELKLNSKIFPHKKVTEIIENASLLGYKKLKESHLKDYQNLFSRVNLEVSPSVPNIPTKTLVENYKQDASDIYLEELMFHFGRYLLIASSRKGTLPSTLQGVWSQYHVTPWSGGYWHNINVQMNYWGAFNTNLAETFTGYQEYFNAFTPKTYQHANTYIKKWHPSAFVDSEKGNGWAIGTGSNAYHVNGSSGHSGPGTGGFTTKLFWDRFEFTQDTTYLREQVYPALLGMSTFLSKTLLATEDGKLLVDRSASPEQRHNGVHYMTIGTTFDQGFVWETYNDLLKSAKILGTNDPFLEIVRNQIDKLDPIIIGESGQIKEYREEKKYGDIGDPKHRHISHLCGLYPGTLIDSKKPEWMEAASTVLDFRGNKTTGWAMAHRMNLRARTKEAEKAYEVYSEFLRERTLPNLWTVHPPFQIDGNLGTMAGVAEMLIQSHEGFIELLPALPKAWQTGSFDRLVARGNFEVSLRWKNSKISSVKILSKSGGKCSIKLPNTKGVQLKDRMGKQIVYKITDEDIIEFNTKKSGKYFITIK</sequence>